<evidence type="ECO:0000256" key="1">
    <source>
        <dbReference type="SAM" id="SignalP"/>
    </source>
</evidence>
<name>A0A2P8FGY7_9RHOB</name>
<reference evidence="2 3" key="1">
    <citation type="submission" date="2018-03" db="EMBL/GenBank/DDBJ databases">
        <title>Genomic Encyclopedia of Archaeal and Bacterial Type Strains, Phase II (KMG-II): from individual species to whole genera.</title>
        <authorList>
            <person name="Goeker M."/>
        </authorList>
    </citation>
    <scope>NUCLEOTIDE SEQUENCE [LARGE SCALE GENOMIC DNA]</scope>
    <source>
        <strain evidence="2 3">DSM 100673</strain>
    </source>
</reference>
<evidence type="ECO:0000313" key="2">
    <source>
        <dbReference type="EMBL" id="PSL20967.1"/>
    </source>
</evidence>
<protein>
    <submittedName>
        <fullName evidence="2">Uncharacterized protein</fullName>
    </submittedName>
</protein>
<organism evidence="2 3">
    <name type="scientific">Shimia abyssi</name>
    <dbReference type="NCBI Taxonomy" id="1662395"/>
    <lineage>
        <taxon>Bacteria</taxon>
        <taxon>Pseudomonadati</taxon>
        <taxon>Pseudomonadota</taxon>
        <taxon>Alphaproteobacteria</taxon>
        <taxon>Rhodobacterales</taxon>
        <taxon>Roseobacteraceae</taxon>
    </lineage>
</organism>
<gene>
    <name evidence="2" type="ORF">CLV88_10286</name>
</gene>
<evidence type="ECO:0000313" key="3">
    <source>
        <dbReference type="Proteomes" id="UP000240418"/>
    </source>
</evidence>
<proteinExistence type="predicted"/>
<dbReference type="RefSeq" id="WP_165798806.1">
    <property type="nucleotide sequence ID" value="NZ_PYGJ01000002.1"/>
</dbReference>
<feature type="chain" id="PRO_5015105844" evidence="1">
    <location>
        <begin position="27"/>
        <end position="172"/>
    </location>
</feature>
<feature type="signal peptide" evidence="1">
    <location>
        <begin position="1"/>
        <end position="26"/>
    </location>
</feature>
<keyword evidence="1" id="KW-0732">Signal</keyword>
<accession>A0A2P8FGY7</accession>
<keyword evidence="3" id="KW-1185">Reference proteome</keyword>
<dbReference type="Proteomes" id="UP000240418">
    <property type="component" value="Unassembled WGS sequence"/>
</dbReference>
<dbReference type="AlphaFoldDB" id="A0A2P8FGY7"/>
<dbReference type="EMBL" id="PYGJ01000002">
    <property type="protein sequence ID" value="PSL20967.1"/>
    <property type="molecule type" value="Genomic_DNA"/>
</dbReference>
<comment type="caution">
    <text evidence="2">The sequence shown here is derived from an EMBL/GenBank/DDBJ whole genome shotgun (WGS) entry which is preliminary data.</text>
</comment>
<sequence>MRISTKFIATCAVAATAAFGATTAMAEKFVGYGKVEGWNVYVDTEQNTCMIETKDDFDNVVQMGMTKEPGIAYIGVFTKEKTDIKKGDKQGVAILIGEELYFGEATGMRGNITKGYSGGVVLTDNPEVFDAIAKEYTMTVFPETSYSFFVDLTGTYKAIEMGRKCMSEQQGS</sequence>